<comment type="caution">
    <text evidence="2">The sequence shown here is derived from an EMBL/GenBank/DDBJ whole genome shotgun (WGS) entry which is preliminary data.</text>
</comment>
<accession>A0ABR4AAM3</accession>
<evidence type="ECO:0000313" key="2">
    <source>
        <dbReference type="EMBL" id="KAL2040403.1"/>
    </source>
</evidence>
<organism evidence="2 3">
    <name type="scientific">Stereocaulon virgatum</name>
    <dbReference type="NCBI Taxonomy" id="373712"/>
    <lineage>
        <taxon>Eukaryota</taxon>
        <taxon>Fungi</taxon>
        <taxon>Dikarya</taxon>
        <taxon>Ascomycota</taxon>
        <taxon>Pezizomycotina</taxon>
        <taxon>Lecanoromycetes</taxon>
        <taxon>OSLEUM clade</taxon>
        <taxon>Lecanoromycetidae</taxon>
        <taxon>Lecanorales</taxon>
        <taxon>Lecanorineae</taxon>
        <taxon>Stereocaulaceae</taxon>
        <taxon>Stereocaulon</taxon>
    </lineage>
</organism>
<feature type="compositionally biased region" description="Acidic residues" evidence="1">
    <location>
        <begin position="154"/>
        <end position="163"/>
    </location>
</feature>
<feature type="compositionally biased region" description="Acidic residues" evidence="1">
    <location>
        <begin position="191"/>
        <end position="216"/>
    </location>
</feature>
<name>A0ABR4AAM3_9LECA</name>
<feature type="region of interest" description="Disordered" evidence="1">
    <location>
        <begin position="134"/>
        <end position="216"/>
    </location>
</feature>
<dbReference type="Proteomes" id="UP001590950">
    <property type="component" value="Unassembled WGS sequence"/>
</dbReference>
<keyword evidence="3" id="KW-1185">Reference proteome</keyword>
<proteinExistence type="predicted"/>
<feature type="compositionally biased region" description="Basic and acidic residues" evidence="1">
    <location>
        <begin position="143"/>
        <end position="153"/>
    </location>
</feature>
<feature type="region of interest" description="Disordered" evidence="1">
    <location>
        <begin position="1"/>
        <end position="29"/>
    </location>
</feature>
<dbReference type="EMBL" id="JBEFKJ010000021">
    <property type="protein sequence ID" value="KAL2040403.1"/>
    <property type="molecule type" value="Genomic_DNA"/>
</dbReference>
<gene>
    <name evidence="2" type="ORF">N7G274_006846</name>
</gene>
<evidence type="ECO:0000313" key="3">
    <source>
        <dbReference type="Proteomes" id="UP001590950"/>
    </source>
</evidence>
<protein>
    <submittedName>
        <fullName evidence="2">Uncharacterized protein</fullName>
    </submittedName>
</protein>
<sequence>MPVHYLQTSSSLSREDSPRNEAYLTPYPTVPEPRDCSPSAIGTWDNLVHTAEPEAKQTHFYASSASGLCHSSPTPSLNILSTELQRVLDSLLDQVDWLEVAIKVAKSRAPSIYCQAIEQILLAQIYQLVKAEGGDDSVGFKNGNDEKDYTHEYEGDDEDEDKDSSEFVRQSEDEDGDYDEDGDNDRHIEEDKDDDDVEVDRIDEDESGEDSECDGV</sequence>
<feature type="compositionally biased region" description="Acidic residues" evidence="1">
    <location>
        <begin position="172"/>
        <end position="183"/>
    </location>
</feature>
<evidence type="ECO:0000256" key="1">
    <source>
        <dbReference type="SAM" id="MobiDB-lite"/>
    </source>
</evidence>
<reference evidence="2 3" key="1">
    <citation type="submission" date="2024-09" db="EMBL/GenBank/DDBJ databases">
        <title>Rethinking Asexuality: The Enigmatic Case of Functional Sexual Genes in Lepraria (Stereocaulaceae).</title>
        <authorList>
            <person name="Doellman M."/>
            <person name="Sun Y."/>
            <person name="Barcenas-Pena A."/>
            <person name="Lumbsch H.T."/>
            <person name="Grewe F."/>
        </authorList>
    </citation>
    <scope>NUCLEOTIDE SEQUENCE [LARGE SCALE GENOMIC DNA]</scope>
    <source>
        <strain evidence="2 3">Mercado 3170</strain>
    </source>
</reference>
<feature type="compositionally biased region" description="Polar residues" evidence="1">
    <location>
        <begin position="1"/>
        <end position="12"/>
    </location>
</feature>